<keyword evidence="2" id="KW-0539">Nucleus</keyword>
<dbReference type="RefSeq" id="XP_028485835.1">
    <property type="nucleotide sequence ID" value="XM_028631885.1"/>
</dbReference>
<feature type="region of interest" description="Disordered" evidence="3">
    <location>
        <begin position="301"/>
        <end position="326"/>
    </location>
</feature>
<feature type="domain" description="BZIP" evidence="4">
    <location>
        <begin position="138"/>
        <end position="153"/>
    </location>
</feature>
<feature type="compositionally biased region" description="Basic and acidic residues" evidence="3">
    <location>
        <begin position="386"/>
        <end position="395"/>
    </location>
</feature>
<accession>A0A443HWQ4</accession>
<protein>
    <submittedName>
        <fullName evidence="5">Putative bZIP transcription factor</fullName>
    </submittedName>
</protein>
<evidence type="ECO:0000313" key="5">
    <source>
        <dbReference type="EMBL" id="RWQ96190.1"/>
    </source>
</evidence>
<dbReference type="GO" id="GO:0001228">
    <property type="term" value="F:DNA-binding transcription activator activity, RNA polymerase II-specific"/>
    <property type="evidence" value="ECO:0007669"/>
    <property type="project" value="TreeGrafter"/>
</dbReference>
<evidence type="ECO:0000313" key="6">
    <source>
        <dbReference type="Proteomes" id="UP000283841"/>
    </source>
</evidence>
<dbReference type="GO" id="GO:0000976">
    <property type="term" value="F:transcription cis-regulatory region binding"/>
    <property type="evidence" value="ECO:0007669"/>
    <property type="project" value="InterPro"/>
</dbReference>
<feature type="compositionally biased region" description="Polar residues" evidence="3">
    <location>
        <begin position="249"/>
        <end position="275"/>
    </location>
</feature>
<dbReference type="VEuPathDB" id="FungiDB:C8Q69DRAFT_486221"/>
<evidence type="ECO:0000256" key="3">
    <source>
        <dbReference type="SAM" id="MobiDB-lite"/>
    </source>
</evidence>
<dbReference type="AlphaFoldDB" id="A0A443HWQ4"/>
<proteinExistence type="predicted"/>
<reference evidence="5 6" key="1">
    <citation type="journal article" date="2018" name="Front. Microbiol.">
        <title>Genomic and genetic insights into a cosmopolitan fungus, Paecilomyces variotii (Eurotiales).</title>
        <authorList>
            <person name="Urquhart A.S."/>
            <person name="Mondo S.J."/>
            <person name="Makela M.R."/>
            <person name="Hane J.K."/>
            <person name="Wiebenga A."/>
            <person name="He G."/>
            <person name="Mihaltcheva S."/>
            <person name="Pangilinan J."/>
            <person name="Lipzen A."/>
            <person name="Barry K."/>
            <person name="de Vries R.P."/>
            <person name="Grigoriev I.V."/>
            <person name="Idnurm A."/>
        </authorList>
    </citation>
    <scope>NUCLEOTIDE SEQUENCE [LARGE SCALE GENOMIC DNA]</scope>
    <source>
        <strain evidence="5 6">CBS 101075</strain>
    </source>
</reference>
<name>A0A443HWQ4_BYSSP</name>
<feature type="region of interest" description="Disordered" evidence="3">
    <location>
        <begin position="99"/>
        <end position="153"/>
    </location>
</feature>
<dbReference type="PANTHER" id="PTHR40621">
    <property type="entry name" value="TRANSCRIPTION FACTOR KAPC-RELATED"/>
    <property type="match status" value="1"/>
</dbReference>
<dbReference type="PROSITE" id="PS00036">
    <property type="entry name" value="BZIP_BASIC"/>
    <property type="match status" value="1"/>
</dbReference>
<evidence type="ECO:0000256" key="2">
    <source>
        <dbReference type="ARBA" id="ARBA00023242"/>
    </source>
</evidence>
<dbReference type="InterPro" id="IPR004827">
    <property type="entry name" value="bZIP"/>
</dbReference>
<gene>
    <name evidence="5" type="ORF">C8Q69DRAFT_486221</name>
</gene>
<feature type="region of interest" description="Disordered" evidence="3">
    <location>
        <begin position="386"/>
        <end position="419"/>
    </location>
</feature>
<dbReference type="GeneID" id="39601162"/>
<dbReference type="Pfam" id="PF00170">
    <property type="entry name" value="bZIP_1"/>
    <property type="match status" value="1"/>
</dbReference>
<evidence type="ECO:0000256" key="1">
    <source>
        <dbReference type="ARBA" id="ARBA00004123"/>
    </source>
</evidence>
<dbReference type="InterPro" id="IPR050936">
    <property type="entry name" value="AP-1-like"/>
</dbReference>
<dbReference type="PANTHER" id="PTHR40621:SF7">
    <property type="entry name" value="BZIP DOMAIN-CONTAINING PROTEIN"/>
    <property type="match status" value="1"/>
</dbReference>
<comment type="caution">
    <text evidence="5">The sequence shown here is derived from an EMBL/GenBank/DDBJ whole genome shotgun (WGS) entry which is preliminary data.</text>
</comment>
<sequence>MSNESDEKVVIVRGHSLSIRQTEKLQRLSLYFSRVGPPIRKERKRARSGTAGGWSTTQQKCSYRRIHRLPTRMQIGGQEALAPVIAARPALSIKPAISAAPATSPAPGTPGSVTTKEWVIPPRPKPGRKPATDTPPTKRKAQNRAAQRAFRERRAARVGELEEQIKNIEEENASREASFKEQIDNLSTEVEQCRNEISWWKDRCHALEKEVAVERSAKETLAKELRSSSSSRSNATPDIVPLPPRRSARNIQTAREASSAQPVASSTAQDAQQDVPSGCNNCSQARCQCIEDAFNINTITSANDSSSQKRAHSPSTAGGKRLRTEPDIKTEPEEMEIDFTSRFAMSSRAQVEEEPPAASPHMVDPCGFCQDGTPCICAEMAAQDREESQRRDSFENTRLAPIQNLSQFTPPPSEGDVRSELTLPSINQAANPCANGPGTCAQCQADPRSTLFCKTLAASRSASASSGCCGGKGADGGCCQSRPATRNSSQRTESISSPSLTLTCADTFTTLSRHPKFSRATDELAAWLPKLHTLPNPRDVAPKDRNRNAIDNRPAMEVEAASVMGVLRYFDRRFADK</sequence>
<dbReference type="Pfam" id="PF10297">
    <property type="entry name" value="Hap4_Hap_bind"/>
    <property type="match status" value="1"/>
</dbReference>
<dbReference type="SMART" id="SM00338">
    <property type="entry name" value="BRLZ"/>
    <property type="match status" value="1"/>
</dbReference>
<dbReference type="EMBL" id="RCNU01000004">
    <property type="protein sequence ID" value="RWQ96190.1"/>
    <property type="molecule type" value="Genomic_DNA"/>
</dbReference>
<dbReference type="STRING" id="264951.A0A443HWQ4"/>
<feature type="region of interest" description="Disordered" evidence="3">
    <location>
        <begin position="223"/>
        <end position="275"/>
    </location>
</feature>
<feature type="compositionally biased region" description="Polar residues" evidence="3">
    <location>
        <begin position="301"/>
        <end position="316"/>
    </location>
</feature>
<evidence type="ECO:0000259" key="4">
    <source>
        <dbReference type="PROSITE" id="PS00036"/>
    </source>
</evidence>
<dbReference type="Gene3D" id="1.20.5.170">
    <property type="match status" value="1"/>
</dbReference>
<dbReference type="SUPFAM" id="SSF57959">
    <property type="entry name" value="Leucine zipper domain"/>
    <property type="match status" value="1"/>
</dbReference>
<comment type="subcellular location">
    <subcellularLocation>
        <location evidence="1">Nucleus</location>
    </subcellularLocation>
</comment>
<dbReference type="GO" id="GO:0090575">
    <property type="term" value="C:RNA polymerase II transcription regulator complex"/>
    <property type="evidence" value="ECO:0007669"/>
    <property type="project" value="TreeGrafter"/>
</dbReference>
<organism evidence="5 6">
    <name type="scientific">Byssochlamys spectabilis</name>
    <name type="common">Paecilomyces variotii</name>
    <dbReference type="NCBI Taxonomy" id="264951"/>
    <lineage>
        <taxon>Eukaryota</taxon>
        <taxon>Fungi</taxon>
        <taxon>Dikarya</taxon>
        <taxon>Ascomycota</taxon>
        <taxon>Pezizomycotina</taxon>
        <taxon>Eurotiomycetes</taxon>
        <taxon>Eurotiomycetidae</taxon>
        <taxon>Eurotiales</taxon>
        <taxon>Thermoascaceae</taxon>
        <taxon>Paecilomyces</taxon>
    </lineage>
</organism>
<feature type="compositionally biased region" description="Low complexity" evidence="3">
    <location>
        <begin position="99"/>
        <end position="112"/>
    </location>
</feature>
<dbReference type="InterPro" id="IPR046347">
    <property type="entry name" value="bZIP_sf"/>
</dbReference>
<dbReference type="Proteomes" id="UP000283841">
    <property type="component" value="Unassembled WGS sequence"/>
</dbReference>
<keyword evidence="6" id="KW-1185">Reference proteome</keyword>
<dbReference type="InterPro" id="IPR018287">
    <property type="entry name" value="Hap4_TF_heteromerisation"/>
</dbReference>